<evidence type="ECO:0000313" key="2">
    <source>
        <dbReference type="Proteomes" id="UP000093366"/>
    </source>
</evidence>
<organism evidence="1 2">
    <name type="scientific">Pseudoalteromonas luteoviolacea</name>
    <dbReference type="NCBI Taxonomy" id="43657"/>
    <lineage>
        <taxon>Bacteria</taxon>
        <taxon>Pseudomonadati</taxon>
        <taxon>Pseudomonadota</taxon>
        <taxon>Gammaproteobacteria</taxon>
        <taxon>Alteromonadales</taxon>
        <taxon>Pseudoalteromonadaceae</taxon>
        <taxon>Pseudoalteromonas</taxon>
    </lineage>
</organism>
<name>A0A1C0TXL0_9GAMM</name>
<gene>
    <name evidence="1" type="ORF">A7985_05510</name>
</gene>
<evidence type="ECO:0008006" key="3">
    <source>
        <dbReference type="Google" id="ProtNLM"/>
    </source>
</evidence>
<dbReference type="AlphaFoldDB" id="A0A1C0TXL0"/>
<dbReference type="EMBL" id="MAUJ01000001">
    <property type="protein sequence ID" value="OCQ24058.1"/>
    <property type="molecule type" value="Genomic_DNA"/>
</dbReference>
<accession>A0A1C0TXL0</accession>
<dbReference type="Gene3D" id="1.10.238.160">
    <property type="match status" value="1"/>
</dbReference>
<proteinExistence type="predicted"/>
<dbReference type="InterPro" id="IPR010260">
    <property type="entry name" value="AlpA"/>
</dbReference>
<dbReference type="Proteomes" id="UP000093366">
    <property type="component" value="Unassembled WGS sequence"/>
</dbReference>
<sequence>MTSICEVNMDNYRRNLAGDVVGNDEKFLRVADVVEKCSISRAMIYKLMGQKKFPPSHKISNKYVIWLGSDIDLWRSMDIDAFYEVYGQTLKSGNSLHKKEQAA</sequence>
<comment type="caution">
    <text evidence="1">The sequence shown here is derived from an EMBL/GenBank/DDBJ whole genome shotgun (WGS) entry which is preliminary data.</text>
</comment>
<protein>
    <recommendedName>
        <fullName evidence="3">AlpA family phage regulatory protein</fullName>
    </recommendedName>
</protein>
<evidence type="ECO:0000313" key="1">
    <source>
        <dbReference type="EMBL" id="OCQ24058.1"/>
    </source>
</evidence>
<reference evidence="2" key="1">
    <citation type="submission" date="2016-07" db="EMBL/GenBank/DDBJ databases">
        <authorList>
            <person name="Florea S."/>
            <person name="Webb J.S."/>
            <person name="Jaromczyk J."/>
            <person name="Schardl C.L."/>
        </authorList>
    </citation>
    <scope>NUCLEOTIDE SEQUENCE [LARGE SCALE GENOMIC DNA]</scope>
    <source>
        <strain evidence="2">IPB1</strain>
    </source>
</reference>
<dbReference type="Pfam" id="PF05930">
    <property type="entry name" value="Phage_AlpA"/>
    <property type="match status" value="1"/>
</dbReference>